<name>A0ABT9SGV1_9BURK</name>
<dbReference type="Proteomes" id="UP001226867">
    <property type="component" value="Unassembled WGS sequence"/>
</dbReference>
<sequence length="76" mass="8701">MTHTCHATGCNKACPPKHLMCGPHWRMVPQAQKNEIWRYYRPGQEVDKNPSHDYLRVMKATIDLVARVEGVQGSLL</sequence>
<reference evidence="1 2" key="1">
    <citation type="submission" date="2023-07" db="EMBL/GenBank/DDBJ databases">
        <title>Sorghum-associated microbial communities from plants grown in Nebraska, USA.</title>
        <authorList>
            <person name="Schachtman D."/>
        </authorList>
    </citation>
    <scope>NUCLEOTIDE SEQUENCE [LARGE SCALE GENOMIC DNA]</scope>
    <source>
        <strain evidence="1 2">DS1607</strain>
    </source>
</reference>
<protein>
    <submittedName>
        <fullName evidence="1">Uncharacterized protein</fullName>
    </submittedName>
</protein>
<evidence type="ECO:0000313" key="1">
    <source>
        <dbReference type="EMBL" id="MDP9902642.1"/>
    </source>
</evidence>
<comment type="caution">
    <text evidence="1">The sequence shown here is derived from an EMBL/GenBank/DDBJ whole genome shotgun (WGS) entry which is preliminary data.</text>
</comment>
<proteinExistence type="predicted"/>
<accession>A0ABT9SGV1</accession>
<dbReference type="EMBL" id="JAUSRO010000020">
    <property type="protein sequence ID" value="MDP9902642.1"/>
    <property type="molecule type" value="Genomic_DNA"/>
</dbReference>
<keyword evidence="2" id="KW-1185">Reference proteome</keyword>
<gene>
    <name evidence="1" type="ORF">J2W36_004919</name>
</gene>
<organism evidence="1 2">
    <name type="scientific">Variovorax ginsengisoli</name>
    <dbReference type="NCBI Taxonomy" id="363844"/>
    <lineage>
        <taxon>Bacteria</taxon>
        <taxon>Pseudomonadati</taxon>
        <taxon>Pseudomonadota</taxon>
        <taxon>Betaproteobacteria</taxon>
        <taxon>Burkholderiales</taxon>
        <taxon>Comamonadaceae</taxon>
        <taxon>Variovorax</taxon>
    </lineage>
</organism>
<evidence type="ECO:0000313" key="2">
    <source>
        <dbReference type="Proteomes" id="UP001226867"/>
    </source>
</evidence>
<dbReference type="RefSeq" id="WP_307692378.1">
    <property type="nucleotide sequence ID" value="NZ_JAUSRO010000020.1"/>
</dbReference>